<dbReference type="Proteomes" id="UP000191024">
    <property type="component" value="Chromosome G"/>
</dbReference>
<dbReference type="GO" id="GO:0008250">
    <property type="term" value="C:oligosaccharyltransferase complex"/>
    <property type="evidence" value="ECO:0007669"/>
    <property type="project" value="TreeGrafter"/>
</dbReference>
<comment type="subcellular location">
    <subcellularLocation>
        <location evidence="1">Membrane</location>
        <topology evidence="1">Multi-pass membrane protein</topology>
    </subcellularLocation>
</comment>
<feature type="transmembrane region" description="Helical" evidence="5">
    <location>
        <begin position="256"/>
        <end position="281"/>
    </location>
</feature>
<dbReference type="GO" id="GO:0018279">
    <property type="term" value="P:protein N-linked glycosylation via asparagine"/>
    <property type="evidence" value="ECO:0007669"/>
    <property type="project" value="TreeGrafter"/>
</dbReference>
<feature type="transmembrane region" description="Helical" evidence="5">
    <location>
        <begin position="209"/>
        <end position="229"/>
    </location>
</feature>
<keyword evidence="8" id="KW-1185">Reference proteome</keyword>
<evidence type="ECO:0000313" key="7">
    <source>
        <dbReference type="EMBL" id="SCV01415.1"/>
    </source>
</evidence>
<name>A0A1G4KB04_9SACH</name>
<proteinExistence type="predicted"/>
<keyword evidence="3 5" id="KW-1133">Transmembrane helix</keyword>
<dbReference type="PANTHER" id="PTHR12692:SF3">
    <property type="entry name" value="DOLICHYL-DIPHOSPHOOLIGOSACCHARIDE--PROTEIN GLYCOSYLTRANSFERASE SUBUNIT OST6"/>
    <property type="match status" value="1"/>
</dbReference>
<dbReference type="OrthoDB" id="67566at2759"/>
<dbReference type="EMBL" id="LT598469">
    <property type="protein sequence ID" value="SCV01415.1"/>
    <property type="molecule type" value="Genomic_DNA"/>
</dbReference>
<evidence type="ECO:0000256" key="5">
    <source>
        <dbReference type="SAM" id="Phobius"/>
    </source>
</evidence>
<feature type="signal peptide" evidence="6">
    <location>
        <begin position="1"/>
        <end position="18"/>
    </location>
</feature>
<keyword evidence="6" id="KW-0732">Signal</keyword>
<dbReference type="InterPro" id="IPR021149">
    <property type="entry name" value="OligosaccharylTrfase_OST3/OST6"/>
</dbReference>
<dbReference type="STRING" id="1230905.A0A1G4KB04"/>
<dbReference type="AlphaFoldDB" id="A0A1G4KB04"/>
<evidence type="ECO:0000256" key="1">
    <source>
        <dbReference type="ARBA" id="ARBA00004141"/>
    </source>
</evidence>
<evidence type="ECO:0000256" key="2">
    <source>
        <dbReference type="ARBA" id="ARBA00022692"/>
    </source>
</evidence>
<feature type="transmembrane region" description="Helical" evidence="5">
    <location>
        <begin position="293"/>
        <end position="315"/>
    </location>
</feature>
<evidence type="ECO:0000313" key="8">
    <source>
        <dbReference type="Proteomes" id="UP000191024"/>
    </source>
</evidence>
<accession>A0A1G4KB04</accession>
<evidence type="ECO:0000256" key="4">
    <source>
        <dbReference type="ARBA" id="ARBA00023136"/>
    </source>
</evidence>
<organism evidence="7 8">
    <name type="scientific">Lachancea mirantina</name>
    <dbReference type="NCBI Taxonomy" id="1230905"/>
    <lineage>
        <taxon>Eukaryota</taxon>
        <taxon>Fungi</taxon>
        <taxon>Dikarya</taxon>
        <taxon>Ascomycota</taxon>
        <taxon>Saccharomycotina</taxon>
        <taxon>Saccharomycetes</taxon>
        <taxon>Saccharomycetales</taxon>
        <taxon>Saccharomycetaceae</taxon>
        <taxon>Lachancea</taxon>
    </lineage>
</organism>
<dbReference type="PANTHER" id="PTHR12692">
    <property type="entry name" value="DOLICHYL-DIPHOSPHOOLIGOSACCHARIDE--PROTEIN GLYCOSYLTRANSFERASE-RELATED"/>
    <property type="match status" value="1"/>
</dbReference>
<keyword evidence="2 5" id="KW-0812">Transmembrane</keyword>
<gene>
    <name evidence="7" type="ORF">LAMI_0G11342G</name>
</gene>
<protein>
    <submittedName>
        <fullName evidence="7">LAMI_0G11342g1_1</fullName>
    </submittedName>
</protein>
<dbReference type="Gene3D" id="3.40.30.10">
    <property type="entry name" value="Glutaredoxin"/>
    <property type="match status" value="1"/>
</dbReference>
<feature type="chain" id="PRO_5009236440" evidence="6">
    <location>
        <begin position="19"/>
        <end position="324"/>
    </location>
</feature>
<dbReference type="Pfam" id="PF04756">
    <property type="entry name" value="OST3_OST6"/>
    <property type="match status" value="1"/>
</dbReference>
<reference evidence="7 8" key="1">
    <citation type="submission" date="2016-03" db="EMBL/GenBank/DDBJ databases">
        <authorList>
            <person name="Devillers H."/>
        </authorList>
    </citation>
    <scope>NUCLEOTIDE SEQUENCE [LARGE SCALE GENOMIC DNA]</scope>
    <source>
        <strain evidence="7">CBS 11717</strain>
    </source>
</reference>
<evidence type="ECO:0000256" key="3">
    <source>
        <dbReference type="ARBA" id="ARBA00022989"/>
    </source>
</evidence>
<sequence length="324" mass="36973">MRLACLTSLLWFLHCISAIDTTDVIALRDYDGIIEVSESNYEFLSRGARNFYSVLLITTTELTSNGRYCDLCDGVEYNVRKTSKAVRSQLSAEIDAEIMFFKLDISQLPSFVNDMNLKTIPHLLVYPPGVNETDFAWHTKPFFQFDVTPGSIKDPVRFADFLARICNIHIQIHRDFDANEFLQYFVPCLTIFYVFKKKILPLISNKSKFFSGLFAFGIIFLSITGYKFTQINEIPFLARNPEGQVMFFSGGMHWQFGIEIFTVSSMYLVMASSLVGIILVASVGKLNENLKNAFAVLLLGSLMYTFSYFQSCFLIKNPAYPYSF</sequence>
<evidence type="ECO:0000256" key="6">
    <source>
        <dbReference type="SAM" id="SignalP"/>
    </source>
</evidence>
<keyword evidence="4 5" id="KW-0472">Membrane</keyword>